<evidence type="ECO:0000313" key="3">
    <source>
        <dbReference type="Proteomes" id="UP000279962"/>
    </source>
</evidence>
<dbReference type="InterPro" id="IPR006120">
    <property type="entry name" value="Resolvase_HTH_dom"/>
</dbReference>
<organism evidence="2 3">
    <name type="scientific">Acinetobacter wuhouensis</name>
    <dbReference type="NCBI Taxonomy" id="1879050"/>
    <lineage>
        <taxon>Bacteria</taxon>
        <taxon>Pseudomonadati</taxon>
        <taxon>Pseudomonadota</taxon>
        <taxon>Gammaproteobacteria</taxon>
        <taxon>Moraxellales</taxon>
        <taxon>Moraxellaceae</taxon>
        <taxon>Acinetobacter</taxon>
    </lineage>
</organism>
<evidence type="ECO:0000259" key="1">
    <source>
        <dbReference type="Pfam" id="PF02796"/>
    </source>
</evidence>
<accession>A0A3G2SZV5</accession>
<dbReference type="Pfam" id="PF02796">
    <property type="entry name" value="HTH_7"/>
    <property type="match status" value="1"/>
</dbReference>
<dbReference type="AlphaFoldDB" id="A0A3G2SZV5"/>
<protein>
    <recommendedName>
        <fullName evidence="1">Resolvase HTH domain-containing protein</fullName>
    </recommendedName>
</protein>
<dbReference type="Proteomes" id="UP000279962">
    <property type="component" value="Chromosome"/>
</dbReference>
<feature type="domain" description="Resolvase HTH" evidence="1">
    <location>
        <begin position="28"/>
        <end position="55"/>
    </location>
</feature>
<dbReference type="GO" id="GO:0000150">
    <property type="term" value="F:DNA strand exchange activity"/>
    <property type="evidence" value="ECO:0007669"/>
    <property type="project" value="InterPro"/>
</dbReference>
<dbReference type="GO" id="GO:0003677">
    <property type="term" value="F:DNA binding"/>
    <property type="evidence" value="ECO:0007669"/>
    <property type="project" value="InterPro"/>
</dbReference>
<dbReference type="Gene3D" id="1.10.10.60">
    <property type="entry name" value="Homeodomain-like"/>
    <property type="match status" value="1"/>
</dbReference>
<name>A0A3G2SZV5_9GAMM</name>
<gene>
    <name evidence="2" type="ORF">CDG68_06935</name>
</gene>
<dbReference type="RefSeq" id="WP_087554384.1">
    <property type="nucleotide sequence ID" value="NZ_CP033133.1"/>
</dbReference>
<evidence type="ECO:0000313" key="2">
    <source>
        <dbReference type="EMBL" id="AYO53398.1"/>
    </source>
</evidence>
<dbReference type="EMBL" id="CP033133">
    <property type="protein sequence ID" value="AYO53398.1"/>
    <property type="molecule type" value="Genomic_DNA"/>
</dbReference>
<proteinExistence type="predicted"/>
<sequence>MQFFGIITLQTHINRAMFNSMPRRDQDNLLQYLYDQGYSVKDIANEYGISANSLYDRINAHRGRGRNPSFT</sequence>
<reference evidence="2 3" key="1">
    <citation type="submission" date="2018-10" db="EMBL/GenBank/DDBJ databases">
        <title>The complete genome of Acinetobacter wuhouensis strain WCHAW010062.</title>
        <authorList>
            <person name="Hu Y."/>
            <person name="Long H."/>
            <person name="Feng Y."/>
            <person name="Zong Z."/>
        </authorList>
    </citation>
    <scope>NUCLEOTIDE SEQUENCE [LARGE SCALE GENOMIC DNA]</scope>
    <source>
        <strain evidence="2 3">WCHAW010062</strain>
    </source>
</reference>